<accession>A0ABN3Q5P4</accession>
<keyword evidence="3" id="KW-1185">Reference proteome</keyword>
<feature type="compositionally biased region" description="Low complexity" evidence="1">
    <location>
        <begin position="262"/>
        <end position="279"/>
    </location>
</feature>
<comment type="caution">
    <text evidence="2">The sequence shown here is derived from an EMBL/GenBank/DDBJ whole genome shotgun (WGS) entry which is preliminary data.</text>
</comment>
<sequence length="325" mass="36197">MPEITPSHHEVRLLVDTYQALLTVRKILSDGVPPERKSAAAVEIFREEMKRASDIVERKAYDDLDSELHSRLEDRFQRGRGTFPTQFETDFYLTTRRVRGESVESVRDRNLPESEQVQAVFVGVNDRMRSWLADQHLVESRAFVWATASAHALAGEKAPPLELAGALNGNELSKQVDGARHLFKDKRELSNFVEALDDTVQNSPRSDSMEELAGVAALASVAESGREQLGPIQEELARRVQHNRESIFRERLVTWLNRPEQQPRSAQSAQRAQPSAQQSGIAEAVRSSARALPTPSGPGNTRGTRPPGDRTHGSPSPAPRRSSSR</sequence>
<organism evidence="2 3">
    <name type="scientific">Streptomyces axinellae</name>
    <dbReference type="NCBI Taxonomy" id="552788"/>
    <lineage>
        <taxon>Bacteria</taxon>
        <taxon>Bacillati</taxon>
        <taxon>Actinomycetota</taxon>
        <taxon>Actinomycetes</taxon>
        <taxon>Kitasatosporales</taxon>
        <taxon>Streptomycetaceae</taxon>
        <taxon>Streptomyces</taxon>
    </lineage>
</organism>
<feature type="compositionally biased region" description="Low complexity" evidence="1">
    <location>
        <begin position="293"/>
        <end position="306"/>
    </location>
</feature>
<reference evidence="2 3" key="1">
    <citation type="journal article" date="2019" name="Int. J. Syst. Evol. Microbiol.">
        <title>The Global Catalogue of Microorganisms (GCM) 10K type strain sequencing project: providing services to taxonomists for standard genome sequencing and annotation.</title>
        <authorList>
            <consortium name="The Broad Institute Genomics Platform"/>
            <consortium name="The Broad Institute Genome Sequencing Center for Infectious Disease"/>
            <person name="Wu L."/>
            <person name="Ma J."/>
        </authorList>
    </citation>
    <scope>NUCLEOTIDE SEQUENCE [LARGE SCALE GENOMIC DNA]</scope>
    <source>
        <strain evidence="2 3">JCM 16373</strain>
    </source>
</reference>
<feature type="compositionally biased region" description="Low complexity" evidence="1">
    <location>
        <begin position="313"/>
        <end position="325"/>
    </location>
</feature>
<feature type="region of interest" description="Disordered" evidence="1">
    <location>
        <begin position="259"/>
        <end position="325"/>
    </location>
</feature>
<evidence type="ECO:0000313" key="2">
    <source>
        <dbReference type="EMBL" id="GAA2615057.1"/>
    </source>
</evidence>
<protein>
    <submittedName>
        <fullName evidence="2">Uncharacterized protein</fullName>
    </submittedName>
</protein>
<evidence type="ECO:0000313" key="3">
    <source>
        <dbReference type="Proteomes" id="UP001501447"/>
    </source>
</evidence>
<proteinExistence type="predicted"/>
<name>A0ABN3Q5P4_9ACTN</name>
<dbReference type="RefSeq" id="WP_344566284.1">
    <property type="nucleotide sequence ID" value="NZ_BAAARJ010000009.1"/>
</dbReference>
<dbReference type="Proteomes" id="UP001501447">
    <property type="component" value="Unassembled WGS sequence"/>
</dbReference>
<evidence type="ECO:0000256" key="1">
    <source>
        <dbReference type="SAM" id="MobiDB-lite"/>
    </source>
</evidence>
<gene>
    <name evidence="2" type="ORF">GCM10009863_30990</name>
</gene>
<dbReference type="EMBL" id="BAAARJ010000009">
    <property type="protein sequence ID" value="GAA2615057.1"/>
    <property type="molecule type" value="Genomic_DNA"/>
</dbReference>